<feature type="compositionally biased region" description="Pro residues" evidence="1">
    <location>
        <begin position="24"/>
        <end position="33"/>
    </location>
</feature>
<dbReference type="Pfam" id="PF25115">
    <property type="entry name" value="Agd3_CE"/>
    <property type="match status" value="1"/>
</dbReference>
<dbReference type="EMBL" id="JBHUFV010000047">
    <property type="protein sequence ID" value="MFD1935868.1"/>
    <property type="molecule type" value="Genomic_DNA"/>
</dbReference>
<organism evidence="4 5">
    <name type="scientific">Nonomuraea mangrovi</name>
    <dbReference type="NCBI Taxonomy" id="2316207"/>
    <lineage>
        <taxon>Bacteria</taxon>
        <taxon>Bacillati</taxon>
        <taxon>Actinomycetota</taxon>
        <taxon>Actinomycetes</taxon>
        <taxon>Streptosporangiales</taxon>
        <taxon>Streptosporangiaceae</taxon>
        <taxon>Nonomuraea</taxon>
    </lineage>
</organism>
<evidence type="ECO:0000259" key="3">
    <source>
        <dbReference type="Pfam" id="PF25116"/>
    </source>
</evidence>
<accession>A0ABW4T1P4</accession>
<gene>
    <name evidence="4" type="ORF">ACFSKW_30790</name>
</gene>
<evidence type="ECO:0000313" key="5">
    <source>
        <dbReference type="Proteomes" id="UP001597368"/>
    </source>
</evidence>
<dbReference type="InterPro" id="IPR056827">
    <property type="entry name" value="CBM87_Agd3"/>
</dbReference>
<feature type="domain" description="Agd3 deacetylase" evidence="2">
    <location>
        <begin position="411"/>
        <end position="613"/>
    </location>
</feature>
<name>A0ABW4T1P4_9ACTN</name>
<dbReference type="Proteomes" id="UP001597368">
    <property type="component" value="Unassembled WGS sequence"/>
</dbReference>
<reference evidence="5" key="1">
    <citation type="journal article" date="2019" name="Int. J. Syst. Evol. Microbiol.">
        <title>The Global Catalogue of Microorganisms (GCM) 10K type strain sequencing project: providing services to taxonomists for standard genome sequencing and annotation.</title>
        <authorList>
            <consortium name="The Broad Institute Genomics Platform"/>
            <consortium name="The Broad Institute Genome Sequencing Center for Infectious Disease"/>
            <person name="Wu L."/>
            <person name="Ma J."/>
        </authorList>
    </citation>
    <scope>NUCLEOTIDE SEQUENCE [LARGE SCALE GENOMIC DNA]</scope>
    <source>
        <strain evidence="5">ICMP 6774ER</strain>
    </source>
</reference>
<evidence type="ECO:0000256" key="1">
    <source>
        <dbReference type="SAM" id="MobiDB-lite"/>
    </source>
</evidence>
<sequence>MPVAVGLIAAFPATSTAARKPADPTTPPRPPASQPAQGAEEPHAHGAPLRADVDRPKPGKARPLPKAPQGAITVDEGLKAVEQGGRTAAESPAAADPGAQALAATGGKVALRALVVAVDADDFGLATWKAALDRVGMPYDVVESRSQPLPSLVRQDGIGRYNAVLLTNNSLLHDGGNGFVSGLDAEEWNALWAYERDFQVRQVSLYTAYGTFPEDYCLRQGSEGGIGATPANATLTPAGAAVFDHLKGTVPISLSYVYRSVVQQGCQADPILTMGNDVLGVRSTSADGRERMALTFTSNQYLPQADLLTYGLLRWATRGVMLGERRHYLNVDVDDWFSYTSHLRTNGTVDDNPGFRISRNDADGTYNQQQNFRAANPLAANFKLNVAYNGEGANPGAPKTCLLTLLSPDPLTSYSRCRATAFTWINHTFTHPKMNTTDYQTSYNEIVDNLTRAQQLGLSVDRTVLKTGEYSGLGVYHPDPANDIDPPTDHGLAASNPNLLQAAKAAGVKYLHGNMSFASHRPACFNCGTHHPLEPSLLVVPDWPTNVAYHVTTPAEQTYFYNSYYGPNGKFPYWPTNQTYTQIVGHESDVALQHVMSGSVYTHTFHQGNLRGTPNLVFDWLNAVMTKYKGYYKVPVLTPTWTELAAYVEARNAHFAALQHVDAVFDKQAATITFTSDTAGGVFATNADANAVPYGTDKVARIALTPGTPVTVPASVRP</sequence>
<feature type="domain" description="Agd3 CBM87" evidence="3">
    <location>
        <begin position="111"/>
        <end position="209"/>
    </location>
</feature>
<comment type="caution">
    <text evidence="4">The sequence shown here is derived from an EMBL/GenBank/DDBJ whole genome shotgun (WGS) entry which is preliminary data.</text>
</comment>
<protein>
    <submittedName>
        <fullName evidence="4">Uncharacterized protein</fullName>
    </submittedName>
</protein>
<evidence type="ECO:0000313" key="4">
    <source>
        <dbReference type="EMBL" id="MFD1935868.1"/>
    </source>
</evidence>
<keyword evidence="5" id="KW-1185">Reference proteome</keyword>
<feature type="region of interest" description="Disordered" evidence="1">
    <location>
        <begin position="11"/>
        <end position="74"/>
    </location>
</feature>
<evidence type="ECO:0000259" key="2">
    <source>
        <dbReference type="Pfam" id="PF25115"/>
    </source>
</evidence>
<proteinExistence type="predicted"/>
<dbReference type="Pfam" id="PF25116">
    <property type="entry name" value="CBM87_Agd3"/>
    <property type="match status" value="1"/>
</dbReference>
<dbReference type="InterPro" id="IPR056826">
    <property type="entry name" value="Agd3_CE"/>
</dbReference>